<dbReference type="Gramene" id="OPUNC03G12450.1">
    <property type="protein sequence ID" value="OPUNC03G12450.1"/>
    <property type="gene ID" value="OPUNC03G12450"/>
</dbReference>
<protein>
    <submittedName>
        <fullName evidence="1">Uncharacterized protein</fullName>
    </submittedName>
</protein>
<evidence type="ECO:0000313" key="1">
    <source>
        <dbReference type="EnsemblPlants" id="OPUNC03G12450.1"/>
    </source>
</evidence>
<proteinExistence type="predicted"/>
<reference evidence="1" key="2">
    <citation type="submission" date="2018-05" db="EMBL/GenBank/DDBJ databases">
        <title>OpunRS2 (Oryza punctata Reference Sequence Version 2).</title>
        <authorList>
            <person name="Zhang J."/>
            <person name="Kudrna D."/>
            <person name="Lee S."/>
            <person name="Talag J."/>
            <person name="Welchert J."/>
            <person name="Wing R.A."/>
        </authorList>
    </citation>
    <scope>NUCLEOTIDE SEQUENCE [LARGE SCALE GENOMIC DNA]</scope>
</reference>
<evidence type="ECO:0000313" key="2">
    <source>
        <dbReference type="Proteomes" id="UP000026962"/>
    </source>
</evidence>
<dbReference type="OMA" id="CPCMEIV"/>
<dbReference type="AlphaFoldDB" id="A0A0E0KC56"/>
<name>A0A0E0KC56_ORYPU</name>
<dbReference type="eggNOG" id="ENOG502R6UM">
    <property type="taxonomic scope" value="Eukaryota"/>
</dbReference>
<keyword evidence="2" id="KW-1185">Reference proteome</keyword>
<dbReference type="EnsemblPlants" id="OPUNC03G12450.1">
    <property type="protein sequence ID" value="OPUNC03G12450.1"/>
    <property type="gene ID" value="OPUNC03G12450"/>
</dbReference>
<sequence length="250" mass="26474">MDGRRLPVVPAIRVGSQLHLAAAYTAPGGGRRGSSSAAAGPPPALMANIRVVVRRHFPVGPNRKGTVIVQKVAEDIAVRRQPSRGLRSPESVERVLAERVLPFVEHPFDRRAVAVASKQICAYVSAACADPRVAHGGVRVLVLVDTFACGTLFHLAPPRKQCSDDVSLEVGAVVRTCPCMEIVGRGSKKEAQLACPTPTSGAHGGVVSTCPCMDIRVGMNSKKPRSVGVIGDGRPAKDSGEDWLKGWVPW</sequence>
<reference evidence="1" key="1">
    <citation type="submission" date="2015-04" db="UniProtKB">
        <authorList>
            <consortium name="EnsemblPlants"/>
        </authorList>
    </citation>
    <scope>IDENTIFICATION</scope>
</reference>
<dbReference type="STRING" id="4537.A0A0E0KC56"/>
<organism evidence="1">
    <name type="scientific">Oryza punctata</name>
    <name type="common">Red rice</name>
    <dbReference type="NCBI Taxonomy" id="4537"/>
    <lineage>
        <taxon>Eukaryota</taxon>
        <taxon>Viridiplantae</taxon>
        <taxon>Streptophyta</taxon>
        <taxon>Embryophyta</taxon>
        <taxon>Tracheophyta</taxon>
        <taxon>Spermatophyta</taxon>
        <taxon>Magnoliopsida</taxon>
        <taxon>Liliopsida</taxon>
        <taxon>Poales</taxon>
        <taxon>Poaceae</taxon>
        <taxon>BOP clade</taxon>
        <taxon>Oryzoideae</taxon>
        <taxon>Oryzeae</taxon>
        <taxon>Oryzinae</taxon>
        <taxon>Oryza</taxon>
    </lineage>
</organism>
<dbReference type="Proteomes" id="UP000026962">
    <property type="component" value="Chromosome 3"/>
</dbReference>
<accession>A0A0E0KC56</accession>
<dbReference type="HOGENOM" id="CLU_1162674_0_0_1"/>